<feature type="region of interest" description="Disordered" evidence="1">
    <location>
        <begin position="141"/>
        <end position="163"/>
    </location>
</feature>
<sequence length="193" mass="20923">MVTLLPIDQIIKTARALGISFGPGDPKSRLAYLTKLHLLPQTIRRKVAGQIVGCYPESVISTLKKINQLRTEGLTYSQIRFRLPESQELTPTALPPIFPPPSTPPRRPFLSSASLPASNSFSFLLIGLILGYLLASSGHPSPTDTSPAVNLPREPLTVSSPPSADSGPIYLLALPNQNFYKIGKTDINNLINN</sequence>
<comment type="caution">
    <text evidence="2">The sequence shown here is derived from an EMBL/GenBank/DDBJ whole genome shotgun (WGS) entry which is preliminary data.</text>
</comment>
<proteinExistence type="predicted"/>
<evidence type="ECO:0000256" key="1">
    <source>
        <dbReference type="SAM" id="MobiDB-lite"/>
    </source>
</evidence>
<evidence type="ECO:0008006" key="4">
    <source>
        <dbReference type="Google" id="ProtNLM"/>
    </source>
</evidence>
<reference evidence="2 3" key="1">
    <citation type="journal article" date="2016" name="Nat. Commun.">
        <title>Thousands of microbial genomes shed light on interconnected biogeochemical processes in an aquifer system.</title>
        <authorList>
            <person name="Anantharaman K."/>
            <person name="Brown C.T."/>
            <person name="Hug L.A."/>
            <person name="Sharon I."/>
            <person name="Castelle C.J."/>
            <person name="Probst A.J."/>
            <person name="Thomas B.C."/>
            <person name="Singh A."/>
            <person name="Wilkins M.J."/>
            <person name="Karaoz U."/>
            <person name="Brodie E.L."/>
            <person name="Williams K.H."/>
            <person name="Hubbard S.S."/>
            <person name="Banfield J.F."/>
        </authorList>
    </citation>
    <scope>NUCLEOTIDE SEQUENCE [LARGE SCALE GENOMIC DNA]</scope>
</reference>
<accession>A0A1F6A406</accession>
<evidence type="ECO:0000313" key="3">
    <source>
        <dbReference type="Proteomes" id="UP000177871"/>
    </source>
</evidence>
<dbReference type="Proteomes" id="UP000177871">
    <property type="component" value="Unassembled WGS sequence"/>
</dbReference>
<name>A0A1F6A406_9BACT</name>
<organism evidence="2 3">
    <name type="scientific">Candidatus Gottesmanbacteria bacterium RIFCSPHIGHO2_01_FULL_47_48</name>
    <dbReference type="NCBI Taxonomy" id="1798381"/>
    <lineage>
        <taxon>Bacteria</taxon>
        <taxon>Candidatus Gottesmaniibacteriota</taxon>
    </lineage>
</organism>
<evidence type="ECO:0000313" key="2">
    <source>
        <dbReference type="EMBL" id="OGG19425.1"/>
    </source>
</evidence>
<gene>
    <name evidence="2" type="ORF">A2721_02765</name>
</gene>
<dbReference type="AlphaFoldDB" id="A0A1F6A406"/>
<dbReference type="STRING" id="1798381.A2721_02765"/>
<protein>
    <recommendedName>
        <fullName evidence="4">HTH merR-type domain-containing protein</fullName>
    </recommendedName>
</protein>
<dbReference type="EMBL" id="MFJK01000007">
    <property type="protein sequence ID" value="OGG19425.1"/>
    <property type="molecule type" value="Genomic_DNA"/>
</dbReference>